<dbReference type="AlphaFoldDB" id="A0A0R3WGY8"/>
<evidence type="ECO:0000313" key="1">
    <source>
        <dbReference type="EMBL" id="VDK48984.1"/>
    </source>
</evidence>
<sequence>MCKAEFAGDAKPRVVLPSPVGGPCEQNIAIESFHKSVCLSVVVVEEEASAIVTVVIGNAILCLDSVLFPVLTPSLFHSYLLLLACLIPDSF</sequence>
<name>A0A0R3WGY8_TAEAS</name>
<reference evidence="1 2" key="2">
    <citation type="submission" date="2018-11" db="EMBL/GenBank/DDBJ databases">
        <authorList>
            <consortium name="Pathogen Informatics"/>
        </authorList>
    </citation>
    <scope>NUCLEOTIDE SEQUENCE [LARGE SCALE GENOMIC DNA]</scope>
</reference>
<dbReference type="Proteomes" id="UP000282613">
    <property type="component" value="Unassembled WGS sequence"/>
</dbReference>
<organism evidence="3">
    <name type="scientific">Taenia asiatica</name>
    <name type="common">Asian tapeworm</name>
    <dbReference type="NCBI Taxonomy" id="60517"/>
    <lineage>
        <taxon>Eukaryota</taxon>
        <taxon>Metazoa</taxon>
        <taxon>Spiralia</taxon>
        <taxon>Lophotrochozoa</taxon>
        <taxon>Platyhelminthes</taxon>
        <taxon>Cestoda</taxon>
        <taxon>Eucestoda</taxon>
        <taxon>Cyclophyllidea</taxon>
        <taxon>Taeniidae</taxon>
        <taxon>Taenia</taxon>
    </lineage>
</organism>
<accession>A0A0R3WGY8</accession>
<evidence type="ECO:0000313" key="2">
    <source>
        <dbReference type="Proteomes" id="UP000282613"/>
    </source>
</evidence>
<gene>
    <name evidence="1" type="ORF">TASK_LOCUS10132</name>
</gene>
<dbReference type="EMBL" id="UYRS01020495">
    <property type="protein sequence ID" value="VDK48984.1"/>
    <property type="molecule type" value="Genomic_DNA"/>
</dbReference>
<dbReference type="WBParaSite" id="TASK_0001013101-mRNA-1">
    <property type="protein sequence ID" value="TASK_0001013101-mRNA-1"/>
    <property type="gene ID" value="TASK_0001013101"/>
</dbReference>
<keyword evidence="2" id="KW-1185">Reference proteome</keyword>
<proteinExistence type="predicted"/>
<evidence type="ECO:0000313" key="3">
    <source>
        <dbReference type="WBParaSite" id="TASK_0001013101-mRNA-1"/>
    </source>
</evidence>
<reference evidence="3" key="1">
    <citation type="submission" date="2017-02" db="UniProtKB">
        <authorList>
            <consortium name="WormBaseParasite"/>
        </authorList>
    </citation>
    <scope>IDENTIFICATION</scope>
</reference>
<protein>
    <submittedName>
        <fullName evidence="1 3">Uncharacterized protein</fullName>
    </submittedName>
</protein>